<comment type="caution">
    <text evidence="3">The sequence shown here is derived from an EMBL/GenBank/DDBJ whole genome shotgun (WGS) entry which is preliminary data.</text>
</comment>
<feature type="region of interest" description="Disordered" evidence="1">
    <location>
        <begin position="113"/>
        <end position="134"/>
    </location>
</feature>
<dbReference type="InterPro" id="IPR036162">
    <property type="entry name" value="Resolvase-like_N_sf"/>
</dbReference>
<gene>
    <name evidence="3" type="ORF">NON19_06140</name>
</gene>
<dbReference type="RefSeq" id="WP_255925600.1">
    <property type="nucleotide sequence ID" value="NZ_JANFNH010000003.1"/>
</dbReference>
<dbReference type="Pfam" id="PF00239">
    <property type="entry name" value="Resolvase"/>
    <property type="match status" value="1"/>
</dbReference>
<proteinExistence type="predicted"/>
<protein>
    <submittedName>
        <fullName evidence="3">Recombinase family protein</fullName>
    </submittedName>
</protein>
<feature type="domain" description="Resolvase/invertase-type recombinase catalytic" evidence="2">
    <location>
        <begin position="9"/>
        <end position="121"/>
    </location>
</feature>
<evidence type="ECO:0000313" key="4">
    <source>
        <dbReference type="Proteomes" id="UP001206206"/>
    </source>
</evidence>
<reference evidence="3 4" key="1">
    <citation type="submission" date="2022-06" db="EMBL/GenBank/DDBJ databases">
        <title>Draft genome sequence of type strain Streptomyces rubrisoli DSM 42083.</title>
        <authorList>
            <person name="Duangmal K."/>
            <person name="Klaysubun C."/>
        </authorList>
    </citation>
    <scope>NUCLEOTIDE SEQUENCE [LARGE SCALE GENOMIC DNA]</scope>
    <source>
        <strain evidence="3 4">DSM 42083</strain>
    </source>
</reference>
<evidence type="ECO:0000256" key="1">
    <source>
        <dbReference type="SAM" id="MobiDB-lite"/>
    </source>
</evidence>
<dbReference type="InterPro" id="IPR006119">
    <property type="entry name" value="Resolv_N"/>
</dbReference>
<dbReference type="SUPFAM" id="SSF53041">
    <property type="entry name" value="Resolvase-like"/>
    <property type="match status" value="1"/>
</dbReference>
<name>A0ABT1P8B9_9ACTN</name>
<keyword evidence="4" id="KW-1185">Reference proteome</keyword>
<accession>A0ABT1P8B9</accession>
<dbReference type="SMART" id="SM00857">
    <property type="entry name" value="Resolvase"/>
    <property type="match status" value="1"/>
</dbReference>
<evidence type="ECO:0000313" key="3">
    <source>
        <dbReference type="EMBL" id="MCQ4041617.1"/>
    </source>
</evidence>
<evidence type="ECO:0000259" key="2">
    <source>
        <dbReference type="SMART" id="SM00857"/>
    </source>
</evidence>
<dbReference type="EMBL" id="JANFNH010000003">
    <property type="protein sequence ID" value="MCQ4041617.1"/>
    <property type="molecule type" value="Genomic_DNA"/>
</dbReference>
<sequence>MIYQQVPLAFIYDRCATKSTAELERRLEACGEYVTAHGWGFGGWWRDNGDYALTNDRRPAFDTLLRTMRAAGNDPRVCLVYDWDRLSRDTRVRRVMTRRVLLLGGWVETCRGEKRTPDGKHVPPGYLTSAPVIP</sequence>
<dbReference type="Gene3D" id="3.40.50.1390">
    <property type="entry name" value="Resolvase, N-terminal catalytic domain"/>
    <property type="match status" value="1"/>
</dbReference>
<organism evidence="3 4">
    <name type="scientific">Streptantibioticus rubrisoli</name>
    <dbReference type="NCBI Taxonomy" id="1387313"/>
    <lineage>
        <taxon>Bacteria</taxon>
        <taxon>Bacillati</taxon>
        <taxon>Actinomycetota</taxon>
        <taxon>Actinomycetes</taxon>
        <taxon>Kitasatosporales</taxon>
        <taxon>Streptomycetaceae</taxon>
        <taxon>Streptantibioticus</taxon>
    </lineage>
</organism>
<dbReference type="Proteomes" id="UP001206206">
    <property type="component" value="Unassembled WGS sequence"/>
</dbReference>